<accession>A3IIA5</accession>
<dbReference type="AlphaFoldDB" id="A3IIA5"/>
<name>A3IIA5_9CHRO</name>
<dbReference type="Proteomes" id="UP000003781">
    <property type="component" value="Unassembled WGS sequence"/>
</dbReference>
<evidence type="ECO:0000313" key="1">
    <source>
        <dbReference type="EMBL" id="EAZ93537.1"/>
    </source>
</evidence>
<dbReference type="EMBL" id="AAXW01000002">
    <property type="protein sequence ID" value="EAZ93537.1"/>
    <property type="molecule type" value="Genomic_DNA"/>
</dbReference>
<gene>
    <name evidence="1" type="ORF">CY0110_17117</name>
</gene>
<keyword evidence="2" id="KW-1185">Reference proteome</keyword>
<organism evidence="1 2">
    <name type="scientific">Crocosphaera chwakensis CCY0110</name>
    <dbReference type="NCBI Taxonomy" id="391612"/>
    <lineage>
        <taxon>Bacteria</taxon>
        <taxon>Bacillati</taxon>
        <taxon>Cyanobacteriota</taxon>
        <taxon>Cyanophyceae</taxon>
        <taxon>Oscillatoriophycideae</taxon>
        <taxon>Chroococcales</taxon>
        <taxon>Aphanothecaceae</taxon>
        <taxon>Crocosphaera</taxon>
        <taxon>Crocosphaera chwakensis</taxon>
    </lineage>
</organism>
<proteinExistence type="predicted"/>
<sequence length="29" mass="3413">MIRIFVIQIFNSFLNIANFILRISLCISI</sequence>
<protein>
    <submittedName>
        <fullName evidence="1">Uncharacterized protein</fullName>
    </submittedName>
</protein>
<evidence type="ECO:0000313" key="2">
    <source>
        <dbReference type="Proteomes" id="UP000003781"/>
    </source>
</evidence>
<comment type="caution">
    <text evidence="1">The sequence shown here is derived from an EMBL/GenBank/DDBJ whole genome shotgun (WGS) entry which is preliminary data.</text>
</comment>
<reference evidence="1 2" key="1">
    <citation type="submission" date="2007-03" db="EMBL/GenBank/DDBJ databases">
        <authorList>
            <person name="Stal L."/>
            <person name="Ferriera S."/>
            <person name="Johnson J."/>
            <person name="Kravitz S."/>
            <person name="Beeson K."/>
            <person name="Sutton G."/>
            <person name="Rogers Y.-H."/>
            <person name="Friedman R."/>
            <person name="Frazier M."/>
            <person name="Venter J.C."/>
        </authorList>
    </citation>
    <scope>NUCLEOTIDE SEQUENCE [LARGE SCALE GENOMIC DNA]</scope>
    <source>
        <strain evidence="1 2">CCY0110</strain>
    </source>
</reference>